<evidence type="ECO:0000259" key="1">
    <source>
        <dbReference type="Pfam" id="PF13649"/>
    </source>
</evidence>
<dbReference type="AlphaFoldDB" id="A0A1H2E751"/>
<organism evidence="2 3">
    <name type="scientific">Geopseudomonas guangdongensis</name>
    <dbReference type="NCBI Taxonomy" id="1245526"/>
    <lineage>
        <taxon>Bacteria</taxon>
        <taxon>Pseudomonadati</taxon>
        <taxon>Pseudomonadota</taxon>
        <taxon>Gammaproteobacteria</taxon>
        <taxon>Pseudomonadales</taxon>
        <taxon>Pseudomonadaceae</taxon>
        <taxon>Geopseudomonas</taxon>
    </lineage>
</organism>
<evidence type="ECO:0000313" key="2">
    <source>
        <dbReference type="EMBL" id="SDT91002.1"/>
    </source>
</evidence>
<gene>
    <name evidence="2" type="ORF">SAMN05216580_0364</name>
</gene>
<dbReference type="Pfam" id="PF13649">
    <property type="entry name" value="Methyltransf_25"/>
    <property type="match status" value="1"/>
</dbReference>
<keyword evidence="2" id="KW-0808">Transferase</keyword>
<protein>
    <submittedName>
        <fullName evidence="2">Methyltransferase domain-containing protein</fullName>
    </submittedName>
</protein>
<dbReference type="CDD" id="cd02440">
    <property type="entry name" value="AdoMet_MTases"/>
    <property type="match status" value="1"/>
</dbReference>
<evidence type="ECO:0000313" key="3">
    <source>
        <dbReference type="Proteomes" id="UP000243063"/>
    </source>
</evidence>
<dbReference type="GO" id="GO:0008168">
    <property type="term" value="F:methyltransferase activity"/>
    <property type="evidence" value="ECO:0007669"/>
    <property type="project" value="UniProtKB-KW"/>
</dbReference>
<reference evidence="3" key="1">
    <citation type="submission" date="2016-10" db="EMBL/GenBank/DDBJ databases">
        <authorList>
            <person name="Varghese N."/>
            <person name="Submissions S."/>
        </authorList>
    </citation>
    <scope>NUCLEOTIDE SEQUENCE [LARGE SCALE GENOMIC DNA]</scope>
    <source>
        <strain evidence="3">CCTCC 2012022</strain>
    </source>
</reference>
<sequence>MAVDSQLKKIEAMYSDNLRKMGEDSRSVGWNTEACQKLRFSKLAALLDAADEPFSINDLGCGYGSILDFLEKDLGCEVSCYHGYDVSQEMLDAAAKRLSVYPADKIDLRLAKEVTSVADYSFVSGTYNVRFDATYEEWEAYIKESLHALDKHSSKGFAFNLLTSYVDWEEPHLFYGKSVEWFDYCKKNFSRKVALLHDYDLWEWTIVVKK</sequence>
<dbReference type="InterPro" id="IPR041698">
    <property type="entry name" value="Methyltransf_25"/>
</dbReference>
<keyword evidence="2" id="KW-0489">Methyltransferase</keyword>
<feature type="domain" description="Methyltransferase" evidence="1">
    <location>
        <begin position="58"/>
        <end position="131"/>
    </location>
</feature>
<dbReference type="STRING" id="1245526.SAMN05216580_0364"/>
<keyword evidence="3" id="KW-1185">Reference proteome</keyword>
<dbReference type="Proteomes" id="UP000243063">
    <property type="component" value="Chromosome I"/>
</dbReference>
<proteinExistence type="predicted"/>
<dbReference type="OrthoDB" id="9800454at2"/>
<dbReference type="Gene3D" id="3.40.50.150">
    <property type="entry name" value="Vaccinia Virus protein VP39"/>
    <property type="match status" value="1"/>
</dbReference>
<dbReference type="EMBL" id="LT629780">
    <property type="protein sequence ID" value="SDT91002.1"/>
    <property type="molecule type" value="Genomic_DNA"/>
</dbReference>
<accession>A0A1H2E751</accession>
<dbReference type="RefSeq" id="WP_090211677.1">
    <property type="nucleotide sequence ID" value="NZ_LT629780.1"/>
</dbReference>
<name>A0A1H2E751_9GAMM</name>
<dbReference type="InterPro" id="IPR029063">
    <property type="entry name" value="SAM-dependent_MTases_sf"/>
</dbReference>
<dbReference type="GO" id="GO:0032259">
    <property type="term" value="P:methylation"/>
    <property type="evidence" value="ECO:0007669"/>
    <property type="project" value="UniProtKB-KW"/>
</dbReference>
<dbReference type="SUPFAM" id="SSF53335">
    <property type="entry name" value="S-adenosyl-L-methionine-dependent methyltransferases"/>
    <property type="match status" value="1"/>
</dbReference>